<proteinExistence type="predicted"/>
<gene>
    <name evidence="3" type="ORF">C5467_06150</name>
</gene>
<accession>A0A4R4K3M0</accession>
<protein>
    <submittedName>
        <fullName evidence="3">Glycosyltransferase family 1 protein</fullName>
    </submittedName>
</protein>
<evidence type="ECO:0000259" key="1">
    <source>
        <dbReference type="Pfam" id="PF00534"/>
    </source>
</evidence>
<organism evidence="3 4">
    <name type="scientific">Photorhabdus khanii subsp. guanajuatensis</name>
    <dbReference type="NCBI Taxonomy" id="2100166"/>
    <lineage>
        <taxon>Bacteria</taxon>
        <taxon>Pseudomonadati</taxon>
        <taxon>Pseudomonadota</taxon>
        <taxon>Gammaproteobacteria</taxon>
        <taxon>Enterobacterales</taxon>
        <taxon>Morganellaceae</taxon>
        <taxon>Photorhabdus</taxon>
    </lineage>
</organism>
<dbReference type="CDD" id="cd03808">
    <property type="entry name" value="GT4_CapM-like"/>
    <property type="match status" value="1"/>
</dbReference>
<dbReference type="InterPro" id="IPR028098">
    <property type="entry name" value="Glyco_trans_4-like_N"/>
</dbReference>
<feature type="domain" description="Glycosyl transferase family 1" evidence="1">
    <location>
        <begin position="193"/>
        <end position="349"/>
    </location>
</feature>
<comment type="caution">
    <text evidence="3">The sequence shown here is derived from an EMBL/GenBank/DDBJ whole genome shotgun (WGS) entry which is preliminary data.</text>
</comment>
<dbReference type="AlphaFoldDB" id="A0A4R4K3M0"/>
<sequence>MKIALIGTTVETMINFRESLIKELISLKHDVYCFCIDYNTTGENKIKELGATPINYRFNRSKLNPCSDIINTFKLKKLISSISPDIVLSYFSKPSIYGSLAAKLAHVPKRFAMLEGLGYTFTEQKNGLHWRTKLIQKIQIVLYKISLSTTHGLILLNKDDKSDLIEKYNIKVRTLILGGIGLNLKNYEFTPIIKKNNISFIFVARLLKEKGIYEYIDAAKIVKKKYPGTIFHVLGGLDTDNPGGIKKEQLDELNNTGIINYPGFVINVNEWIKISDVFVLPSYYREGLPRSTQEAMSIGRPVITTNCPGCKETVNDGINGFLIPPWSPDMLAEKMIYFIENPEHIEIMGLKSYEIAKNNYDSKIVNEKLLKYMKIL</sequence>
<evidence type="ECO:0000313" key="4">
    <source>
        <dbReference type="Proteomes" id="UP000295598"/>
    </source>
</evidence>
<reference evidence="3 4" key="1">
    <citation type="journal article" date="2019" name="Int. J. Syst. Evol. Microbiol.">
        <title>Photorhabdus khanii subsp. guanajuatensis subsp. nov., isolated from Heterorhabditis atacamensis, and Photorhabdus luminescens subsp. mexicana subsp. nov., isolated from Heterorhabditis mexicana entomopathogenic nematodes.</title>
        <authorList>
            <person name="Machado R.A.R."/>
            <person name="Bruno P."/>
            <person name="Arce C.C.M."/>
            <person name="Liechti N."/>
            <person name="Kohler A."/>
            <person name="Bernal J."/>
            <person name="Bruggmann R."/>
            <person name="Turlings T.C.J."/>
        </authorList>
    </citation>
    <scope>NUCLEOTIDE SEQUENCE [LARGE SCALE GENOMIC DNA]</scope>
    <source>
        <strain evidence="3 4">MEX20-17</strain>
    </source>
</reference>
<dbReference type="Pfam" id="PF00534">
    <property type="entry name" value="Glycos_transf_1"/>
    <property type="match status" value="1"/>
</dbReference>
<dbReference type="SUPFAM" id="SSF53756">
    <property type="entry name" value="UDP-Glycosyltransferase/glycogen phosphorylase"/>
    <property type="match status" value="1"/>
</dbReference>
<dbReference type="GO" id="GO:1901135">
    <property type="term" value="P:carbohydrate derivative metabolic process"/>
    <property type="evidence" value="ECO:0007669"/>
    <property type="project" value="UniProtKB-ARBA"/>
</dbReference>
<keyword evidence="3" id="KW-0808">Transferase</keyword>
<dbReference type="PANTHER" id="PTHR12526">
    <property type="entry name" value="GLYCOSYLTRANSFERASE"/>
    <property type="match status" value="1"/>
</dbReference>
<dbReference type="Pfam" id="PF13477">
    <property type="entry name" value="Glyco_trans_4_2"/>
    <property type="match status" value="1"/>
</dbReference>
<dbReference type="PANTHER" id="PTHR12526:SF638">
    <property type="entry name" value="SPORE COAT PROTEIN SA"/>
    <property type="match status" value="1"/>
</dbReference>
<name>A0A4R4K3M0_9GAMM</name>
<dbReference type="RefSeq" id="WP_132353301.1">
    <property type="nucleotide sequence ID" value="NZ_CAWOJO010000007.1"/>
</dbReference>
<evidence type="ECO:0000259" key="2">
    <source>
        <dbReference type="Pfam" id="PF13477"/>
    </source>
</evidence>
<dbReference type="EMBL" id="PUJY01000007">
    <property type="protein sequence ID" value="TDB60659.1"/>
    <property type="molecule type" value="Genomic_DNA"/>
</dbReference>
<evidence type="ECO:0000313" key="3">
    <source>
        <dbReference type="EMBL" id="TDB60659.1"/>
    </source>
</evidence>
<dbReference type="Gene3D" id="3.40.50.2000">
    <property type="entry name" value="Glycogen Phosphorylase B"/>
    <property type="match status" value="2"/>
</dbReference>
<feature type="domain" description="Glycosyltransferase subfamily 4-like N-terminal" evidence="2">
    <location>
        <begin position="2"/>
        <end position="133"/>
    </location>
</feature>
<dbReference type="Proteomes" id="UP000295598">
    <property type="component" value="Unassembled WGS sequence"/>
</dbReference>
<dbReference type="InterPro" id="IPR001296">
    <property type="entry name" value="Glyco_trans_1"/>
</dbReference>
<dbReference type="GO" id="GO:0016757">
    <property type="term" value="F:glycosyltransferase activity"/>
    <property type="evidence" value="ECO:0007669"/>
    <property type="project" value="InterPro"/>
</dbReference>